<keyword evidence="2" id="KW-0378">Hydrolase</keyword>
<dbReference type="EMBL" id="CP101497">
    <property type="protein sequence ID" value="UTT62456.1"/>
    <property type="molecule type" value="Genomic_DNA"/>
</dbReference>
<dbReference type="Proteomes" id="UP001060039">
    <property type="component" value="Chromosome"/>
</dbReference>
<keyword evidence="3" id="KW-1185">Reference proteome</keyword>
<protein>
    <submittedName>
        <fullName evidence="2">Endonuclease domain-containing protein</fullName>
    </submittedName>
</protein>
<evidence type="ECO:0000313" key="3">
    <source>
        <dbReference type="Proteomes" id="UP001060039"/>
    </source>
</evidence>
<evidence type="ECO:0000256" key="1">
    <source>
        <dbReference type="SAM" id="MobiDB-lite"/>
    </source>
</evidence>
<dbReference type="GO" id="GO:0004519">
    <property type="term" value="F:endonuclease activity"/>
    <property type="evidence" value="ECO:0007669"/>
    <property type="project" value="UniProtKB-KW"/>
</dbReference>
<keyword evidence="2" id="KW-0255">Endonuclease</keyword>
<evidence type="ECO:0000313" key="2">
    <source>
        <dbReference type="EMBL" id="UTT62456.1"/>
    </source>
</evidence>
<accession>A0ABY5FWD6</accession>
<dbReference type="RefSeq" id="WP_255159599.1">
    <property type="nucleotide sequence ID" value="NZ_CP101497.1"/>
</dbReference>
<feature type="region of interest" description="Disordered" evidence="1">
    <location>
        <begin position="129"/>
        <end position="162"/>
    </location>
</feature>
<organism evidence="2 3">
    <name type="scientific">Microcella humidisoli</name>
    <dbReference type="NCBI Taxonomy" id="2963406"/>
    <lineage>
        <taxon>Bacteria</taxon>
        <taxon>Bacillati</taxon>
        <taxon>Actinomycetota</taxon>
        <taxon>Actinomycetes</taxon>
        <taxon>Micrococcales</taxon>
        <taxon>Microbacteriaceae</taxon>
        <taxon>Microcella</taxon>
    </lineage>
</organism>
<keyword evidence="2" id="KW-0540">Nuclease</keyword>
<name>A0ABY5FWD6_9MICO</name>
<proteinExistence type="predicted"/>
<gene>
    <name evidence="2" type="ORF">NNL39_12500</name>
</gene>
<sequence length="304" mass="33923">MPWSVEQWWRRRQRITGLAVPSPIGRYRDAWAPFTALVEQYRPERNHDLVLSQIPPAADVYLVWVCTVGHEFVATPAEQRARPGRTRSSRSWCPVCSTPSLLPATPRWPRLHNSGDAVVDGAVRMPARRVAPRHSPPTPELRRSAAEVQPGEAFRSERAPRATSAAEGRLRALLAERLDVDLGMTAVRVRTPFFGRLEVWPDVIVPELAIAVELDTVGRNGDEHVGRRERADRRKDQVLTEVGWHVVRLRCRPLRALGADDLVVAGVSQSAVDALVERMGEVRGHLLVQAYARATQLGRVGGRA</sequence>
<reference evidence="2" key="1">
    <citation type="submission" date="2022-07" db="EMBL/GenBank/DDBJ databases">
        <title>Taxonomic analysis of Microcella humidisoli nov. sp., isolated from riverside soil.</title>
        <authorList>
            <person name="Molina K.M."/>
            <person name="Kim S.B."/>
        </authorList>
    </citation>
    <scope>NUCLEOTIDE SEQUENCE</scope>
    <source>
        <strain evidence="2">MMS21-STM10</strain>
    </source>
</reference>